<evidence type="ECO:0000313" key="2">
    <source>
        <dbReference type="Proteomes" id="UP000320923"/>
    </source>
</evidence>
<evidence type="ECO:0000313" key="1">
    <source>
        <dbReference type="EMBL" id="QDF14594.1"/>
    </source>
</evidence>
<dbReference type="KEGG" id="vg:65120441"/>
<organism evidence="1 2">
    <name type="scientific">Vibrio phage Brizo</name>
    <dbReference type="NCBI Taxonomy" id="2590896"/>
    <lineage>
        <taxon>Viruses</taxon>
        <taxon>Duplodnaviria</taxon>
        <taxon>Heunggongvirae</taxon>
        <taxon>Uroviricota</taxon>
        <taxon>Caudoviricetes</taxon>
        <taxon>Demerecviridae</taxon>
        <taxon>Ermolyevavirinae</taxon>
        <taxon>Thalassavirus</taxon>
        <taxon>Thalassavirus brizo</taxon>
    </lineage>
</organism>
<dbReference type="GeneID" id="65120441"/>
<dbReference type="Proteomes" id="UP000320923">
    <property type="component" value="Segment"/>
</dbReference>
<reference evidence="1 2" key="1">
    <citation type="submission" date="2019-05" db="EMBL/GenBank/DDBJ databases">
        <authorList>
            <person name="Powers A.K."/>
            <person name="Sebastian A.Z."/>
            <person name="Albert I.U."/>
            <person name="Broussard G.W."/>
        </authorList>
    </citation>
    <scope>NUCLEOTIDE SEQUENCE [LARGE SCALE GENOMIC DNA]</scope>
</reference>
<dbReference type="RefSeq" id="YP_010102616.1">
    <property type="nucleotide sequence ID" value="NC_055800.1"/>
</dbReference>
<sequence>MSKLSIATATSSKKLPLYAIAEGTIVLDEDDAPLIVTDCDNVHGADDKYIGVVSLGSGTFFEVPATQEFRVSLTADLKVTY</sequence>
<proteinExistence type="predicted"/>
<protein>
    <submittedName>
        <fullName evidence="1">Uncharacterized protein</fullName>
    </submittedName>
</protein>
<gene>
    <name evidence="1" type="primary">197</name>
    <name evidence="1" type="ORF">BRIZO_197</name>
</gene>
<keyword evidence="2" id="KW-1185">Reference proteome</keyword>
<dbReference type="EMBL" id="MK895508">
    <property type="protein sequence ID" value="QDF14594.1"/>
    <property type="molecule type" value="Genomic_DNA"/>
</dbReference>
<accession>A0A4Y6EA03</accession>
<name>A0A4Y6EA03_9CAUD</name>